<dbReference type="EMBL" id="JANAKD010000933">
    <property type="protein sequence ID" value="KAJ3485893.1"/>
    <property type="molecule type" value="Genomic_DNA"/>
</dbReference>
<evidence type="ECO:0000313" key="1">
    <source>
        <dbReference type="EMBL" id="KAJ3485893.1"/>
    </source>
</evidence>
<protein>
    <submittedName>
        <fullName evidence="1">Uncharacterized protein</fullName>
    </submittedName>
</protein>
<keyword evidence="2" id="KW-1185">Reference proteome</keyword>
<dbReference type="Proteomes" id="UP001148737">
    <property type="component" value="Unassembled WGS sequence"/>
</dbReference>
<accession>A0ACC1QNU3</accession>
<evidence type="ECO:0000313" key="2">
    <source>
        <dbReference type="Proteomes" id="UP001148737"/>
    </source>
</evidence>
<gene>
    <name evidence="1" type="ORF">NLG97_g6728</name>
</gene>
<comment type="caution">
    <text evidence="1">The sequence shown here is derived from an EMBL/GenBank/DDBJ whole genome shotgun (WGS) entry which is preliminary data.</text>
</comment>
<sequence length="874" mass="98242">MQSHSTAFEVNYLERRGAVVEWFGGDHLSDSAASIAHDAFTRAKAQVLAEGPKEEHQKILANQHVSMEQFKSTLADAQEQYQAKHTSKAFKWLHELSTRVMHYGVVLDVLVQHHPEYVSLIWGAFRFMFSGVVNHEEMVTNLAKACSMLADSLPQARLGLILYPTSAMREAVALLYAAIVKFTMNALTWYRKNRFMRAIHSLTHPWALSFDDQLREVQRHSQRIEQLARAASYAELRELHFKIHENRSDWQLVRNDIAKLHSVIETEKAFLRAKPLAGENKSVQQHISLDMSGLRESICQIQLGQILSLSCMKGLPISDQSLAYCRSLLARKCHARQTELPSLNALQMWNNQPDLSVVVTQSSNPDDAKHLLVTLIQFLQRQEIPLLWALRPSILEHSSLTTLDVVRALLYQALQLNPSAMDSSYPITMEHLCEAAGLADWLLLLKRALQGLATAFILFDADLVDSVTNKDPIAAKEFLVEFTRIIGPETAKLIVSSRSFGAQQAENELGSKAKFVPAMASSDSDREQDNFSSVSWSEHADGVAAMPRQQTGGSEGGAAPSTGKVGLPHDAAGDGHILDCTVGTPIKENDGSKDAFVSYLITTHSTFPSFQREDTNVRRRFTDFVFLSKQLMRDFPATAVPPLPDKQRMEYVRGDRFGSDFTSRRAHSLQRFLVRLSLHPVLRRAPILHNFLESPDWNATVRSKTTRSSVQSDPNGSSGVFDNFADTFINAFTKVHRPDKRFIEVKDRSDKLDEDLNHIEKVVARVVRRETDLETDMRDLAEQFQKLITLEPGVEPAAHAFAICIEDMANNLRTLKDITDQDYLGSLRDLQAYSFALKNLLRALDHGAGPSAVGPHILWAWRFFPLQARGCTRC</sequence>
<reference evidence="1" key="1">
    <citation type="submission" date="2022-07" db="EMBL/GenBank/DDBJ databases">
        <title>Genome Sequence of Lecanicillium saksenae.</title>
        <authorList>
            <person name="Buettner E."/>
        </authorList>
    </citation>
    <scope>NUCLEOTIDE SEQUENCE</scope>
    <source>
        <strain evidence="1">VT-O1</strain>
    </source>
</reference>
<name>A0ACC1QNU3_9HYPO</name>
<organism evidence="1 2">
    <name type="scientific">Lecanicillium saksenae</name>
    <dbReference type="NCBI Taxonomy" id="468837"/>
    <lineage>
        <taxon>Eukaryota</taxon>
        <taxon>Fungi</taxon>
        <taxon>Dikarya</taxon>
        <taxon>Ascomycota</taxon>
        <taxon>Pezizomycotina</taxon>
        <taxon>Sordariomycetes</taxon>
        <taxon>Hypocreomycetidae</taxon>
        <taxon>Hypocreales</taxon>
        <taxon>Cordycipitaceae</taxon>
        <taxon>Lecanicillium</taxon>
    </lineage>
</organism>
<proteinExistence type="predicted"/>